<gene>
    <name evidence="2" type="ORF">M4438_13865</name>
</gene>
<dbReference type="RefSeq" id="WP_030776440.1">
    <property type="nucleotide sequence ID" value="NZ_JAMCCK010000019.1"/>
</dbReference>
<dbReference type="Gene3D" id="3.40.250.10">
    <property type="entry name" value="Rhodanese-like domain"/>
    <property type="match status" value="1"/>
</dbReference>
<feature type="domain" description="Rhodanese" evidence="1">
    <location>
        <begin position="30"/>
        <end position="107"/>
    </location>
</feature>
<dbReference type="PANTHER" id="PTHR43031">
    <property type="entry name" value="FAD-DEPENDENT OXIDOREDUCTASE"/>
    <property type="match status" value="1"/>
</dbReference>
<dbReference type="InterPro" id="IPR001763">
    <property type="entry name" value="Rhodanese-like_dom"/>
</dbReference>
<name>A0ABT0NUY3_9ACTN</name>
<reference evidence="2 3" key="1">
    <citation type="submission" date="2022-05" db="EMBL/GenBank/DDBJ databases">
        <title>Genome Resource of Streptomyces lavenduligriseus GA1-1, a Strain with Broad-Spectrum Antifungal Activity against Phytopathogenic Fungi.</title>
        <authorList>
            <person name="Qi D."/>
        </authorList>
    </citation>
    <scope>NUCLEOTIDE SEQUENCE [LARGE SCALE GENOMIC DNA]</scope>
    <source>
        <strain evidence="2 3">GA1-1</strain>
    </source>
</reference>
<dbReference type="PROSITE" id="PS00380">
    <property type="entry name" value="RHODANESE_1"/>
    <property type="match status" value="1"/>
</dbReference>
<dbReference type="EMBL" id="JAMCCK010000019">
    <property type="protein sequence ID" value="MCL3994597.1"/>
    <property type="molecule type" value="Genomic_DNA"/>
</dbReference>
<dbReference type="SUPFAM" id="SSF52821">
    <property type="entry name" value="Rhodanese/Cell cycle control phosphatase"/>
    <property type="match status" value="1"/>
</dbReference>
<dbReference type="CDD" id="cd00158">
    <property type="entry name" value="RHOD"/>
    <property type="match status" value="1"/>
</dbReference>
<dbReference type="Pfam" id="PF00581">
    <property type="entry name" value="Rhodanese"/>
    <property type="match status" value="1"/>
</dbReference>
<dbReference type="Proteomes" id="UP001202052">
    <property type="component" value="Unassembled WGS sequence"/>
</dbReference>
<sequence>MVQRITRDELKKKIDEGLVTVVEALPAQYYNDKHLPGALNLPHDQVDQLAPGLLPDKEAEVVVYCANEPCPNSGIAAQRLAELGYVNVREYGEGKDDWVGAGLPTESGA</sequence>
<proteinExistence type="predicted"/>
<organism evidence="2 3">
    <name type="scientific">Streptomyces lavenduligriseus</name>
    <dbReference type="NCBI Taxonomy" id="67315"/>
    <lineage>
        <taxon>Bacteria</taxon>
        <taxon>Bacillati</taxon>
        <taxon>Actinomycetota</taxon>
        <taxon>Actinomycetes</taxon>
        <taxon>Kitasatosporales</taxon>
        <taxon>Streptomycetaceae</taxon>
        <taxon>Streptomyces</taxon>
    </lineage>
</organism>
<comment type="caution">
    <text evidence="2">The sequence shown here is derived from an EMBL/GenBank/DDBJ whole genome shotgun (WGS) entry which is preliminary data.</text>
</comment>
<evidence type="ECO:0000259" key="1">
    <source>
        <dbReference type="PROSITE" id="PS50206"/>
    </source>
</evidence>
<dbReference type="PANTHER" id="PTHR43031:SF7">
    <property type="entry name" value="NITRIC OXIDE REDUCTASE FLRD-NAD(+) REDUCTASE"/>
    <property type="match status" value="1"/>
</dbReference>
<dbReference type="InterPro" id="IPR036873">
    <property type="entry name" value="Rhodanese-like_dom_sf"/>
</dbReference>
<evidence type="ECO:0000313" key="3">
    <source>
        <dbReference type="Proteomes" id="UP001202052"/>
    </source>
</evidence>
<dbReference type="InterPro" id="IPR001307">
    <property type="entry name" value="Thiosulphate_STrfase_CS"/>
</dbReference>
<dbReference type="InterPro" id="IPR050229">
    <property type="entry name" value="GlpE_sulfurtransferase"/>
</dbReference>
<keyword evidence="3" id="KW-1185">Reference proteome</keyword>
<dbReference type="PROSITE" id="PS50206">
    <property type="entry name" value="RHODANESE_3"/>
    <property type="match status" value="1"/>
</dbReference>
<accession>A0ABT0NUY3</accession>
<dbReference type="SMART" id="SM00450">
    <property type="entry name" value="RHOD"/>
    <property type="match status" value="1"/>
</dbReference>
<protein>
    <submittedName>
        <fullName evidence="2">Rhodanese-like domain-containing protein</fullName>
    </submittedName>
</protein>
<evidence type="ECO:0000313" key="2">
    <source>
        <dbReference type="EMBL" id="MCL3994597.1"/>
    </source>
</evidence>